<dbReference type="PANTHER" id="PTHR34106">
    <property type="entry name" value="GLYCOSIDASE"/>
    <property type="match status" value="1"/>
</dbReference>
<dbReference type="eggNOG" id="COG2152">
    <property type="taxonomic scope" value="Bacteria"/>
</dbReference>
<dbReference type="Pfam" id="PF04041">
    <property type="entry name" value="Glyco_hydro_130"/>
    <property type="match status" value="1"/>
</dbReference>
<comment type="similarity">
    <text evidence="3">Belongs to the glycosyl hydrolase 130 family.</text>
</comment>
<dbReference type="KEGG" id="mas:Mahau_1785"/>
<keyword evidence="4" id="KW-0378">Hydrolase</keyword>
<dbReference type="EMBL" id="CP002360">
    <property type="protein sequence ID" value="AEE96966.1"/>
    <property type="molecule type" value="Genomic_DNA"/>
</dbReference>
<organism evidence="4 5">
    <name type="scientific">Mahella australiensis (strain DSM 15567 / CIP 107919 / 50-1 BON)</name>
    <dbReference type="NCBI Taxonomy" id="697281"/>
    <lineage>
        <taxon>Bacteria</taxon>
        <taxon>Bacillati</taxon>
        <taxon>Bacillota</taxon>
        <taxon>Clostridia</taxon>
        <taxon>Thermoanaerobacterales</taxon>
        <taxon>Thermoanaerobacterales Family IV. Incertae Sedis</taxon>
        <taxon>Mahella</taxon>
    </lineage>
</organism>
<dbReference type="GO" id="GO:0016798">
    <property type="term" value="F:hydrolase activity, acting on glycosyl bonds"/>
    <property type="evidence" value="ECO:0007669"/>
    <property type="project" value="UniProtKB-KW"/>
</dbReference>
<keyword evidence="4" id="KW-0326">Glycosidase</keyword>
<reference evidence="5" key="1">
    <citation type="submission" date="2010-11" db="EMBL/GenBank/DDBJ databases">
        <title>The complete genome of Mahella australiensis DSM 15567.</title>
        <authorList>
            <consortium name="US DOE Joint Genome Institute (JGI-PGF)"/>
            <person name="Lucas S."/>
            <person name="Copeland A."/>
            <person name="Lapidus A."/>
            <person name="Bruce D."/>
            <person name="Goodwin L."/>
            <person name="Pitluck S."/>
            <person name="Kyrpides N."/>
            <person name="Mavromatis K."/>
            <person name="Pagani I."/>
            <person name="Ivanova N."/>
            <person name="Teshima H."/>
            <person name="Brettin T."/>
            <person name="Detter J.C."/>
            <person name="Han C."/>
            <person name="Tapia R."/>
            <person name="Land M."/>
            <person name="Hauser L."/>
            <person name="Markowitz V."/>
            <person name="Cheng J.-F."/>
            <person name="Hugenholtz P."/>
            <person name="Woyke T."/>
            <person name="Wu D."/>
            <person name="Spring S."/>
            <person name="Pukall R."/>
            <person name="Steenblock K."/>
            <person name="Schneider S."/>
            <person name="Klenk H.-P."/>
            <person name="Eisen J.A."/>
        </authorList>
    </citation>
    <scope>NUCLEOTIDE SEQUENCE [LARGE SCALE GENOMIC DNA]</scope>
    <source>
        <strain evidence="5">DSM 15567 / CIP 107919 / 50-1 BON</strain>
    </source>
</reference>
<dbReference type="GO" id="GO:0016757">
    <property type="term" value="F:glycosyltransferase activity"/>
    <property type="evidence" value="ECO:0007669"/>
    <property type="project" value="UniProtKB-KW"/>
</dbReference>
<accession>F4A0S0</accession>
<dbReference type="InterPro" id="IPR029044">
    <property type="entry name" value="Nucleotide-diphossugar_trans"/>
</dbReference>
<sequence>MESSFSAEQLLNNIISQQYIVSDKSRPIDIVVGIPFHNQKESVCSIISSAINGLKKYYSDLNCIIVCVGAYDDEDIIKSIGDKPDDNIAIVPFVMPEELSGKGWQVRAILEIARMYRADVLMFEDDLMRPTQKNTAENHPEWIKMMLEPIRYGNYDIAIASFQRNYPDNAISFYIVKPIIAALYGFDIDDPISGVWAVTCDIGDKLVRQIGETWHTDMAGYGIDTVTACIFATSRSNICSVRLGWRPDKPMLHESDVILRDTVVTLFERIKHDEDIWRTPRLFIEHPDTYGFGDGQWFVQPTAKSDDILRTFRNNFMHYRNIWPHILPERLHEQVERLSISESANFTWDEDLWARVTYDIILAYQRGGTLSPDEVISSYMVLYSGYLASRLQQMETIASPEHLEIAAMVAERSKQLQTDAFVRYKDEFIKGWKQIQSRRLPLLPRINYMEFIPNMPIILPHEIQYRQNRSANTIIIYQNLLHSYSDRFCNWVSKRLNISQIADSQQIGKAIADLMQRTEDTVIPSCINGDIYATDTLQSFMDSIMIAFPHNKVFTLKSDIIKQLLEMFPPINLMVNRGYDTVAELLHDMEPADAMALASLTDEQLFASISEWIKQNVRPEYFAWNDIKMLAVKPNECPTLKYTFVNKLTGRVLACCIPNGTGGLFPRLRYFIRLCKHMVELTHWSYIWSHFADERRKFGKKIINSISSPRGKDLLSAFNILEDWHQIDVASGIAYMAGKSQDKTSADILGSIAEGYRLGITLPDATFMPCSAWTWSSYSFKGGKNIPSPATLHVERDAFTHELLQEICRALNMKPSSIIDCIIEMAGRGETDKDISEVLFDINPGTEADIATARKSIYMPQPPAAQLTRYNDNPILTPSADNDWESRYTLNAAALRIKDSVYLLYRAVGSDGISRLGLAVTDGFKVLERLSHPVFYPVLVEEQRGCEDPRLTIIDGQIYMTYTAYDGVIAQIATASISIDDFISGKADAWQRHGMAFPRFADKDAIIFPEKTKYGYAIYHRTEPSIWLSYSPTPYCPWPREGHRIVAGPRSGLMWDARKIGAGAPPIKTKYGWLLIYHGIDKNLVYRLGTLLVDISDPSHVIYRSPNPILSPEDSYEKGESGKSWVPNVVFTCGAVPMQDKEVLDINDEIIVYYGAADTVLCAAVGRVGPLIGMG</sequence>
<protein>
    <submittedName>
        <fullName evidence="4">Glycosidase related protein</fullName>
    </submittedName>
</protein>
<keyword evidence="1" id="KW-0328">Glycosyltransferase</keyword>
<keyword evidence="5" id="KW-1185">Reference proteome</keyword>
<dbReference type="AlphaFoldDB" id="F4A0S0"/>
<name>F4A0S0_MAHA5</name>
<dbReference type="Proteomes" id="UP000008457">
    <property type="component" value="Chromosome"/>
</dbReference>
<dbReference type="Gene3D" id="2.115.10.20">
    <property type="entry name" value="Glycosyl hydrolase domain, family 43"/>
    <property type="match status" value="1"/>
</dbReference>
<dbReference type="HOGENOM" id="CLU_273303_0_0_9"/>
<evidence type="ECO:0000313" key="4">
    <source>
        <dbReference type="EMBL" id="AEE96966.1"/>
    </source>
</evidence>
<dbReference type="CDD" id="cd18614">
    <property type="entry name" value="GH130"/>
    <property type="match status" value="1"/>
</dbReference>
<dbReference type="SUPFAM" id="SSF53448">
    <property type="entry name" value="Nucleotide-diphospho-sugar transferases"/>
    <property type="match status" value="1"/>
</dbReference>
<reference evidence="4 5" key="2">
    <citation type="journal article" date="2011" name="Stand. Genomic Sci.">
        <title>Complete genome sequence of Mahella australiensis type strain (50-1 BON).</title>
        <authorList>
            <person name="Sikorski J."/>
            <person name="Teshima H."/>
            <person name="Nolan M."/>
            <person name="Lucas S."/>
            <person name="Hammon N."/>
            <person name="Deshpande S."/>
            <person name="Cheng J.F."/>
            <person name="Pitluck S."/>
            <person name="Liolios K."/>
            <person name="Pagani I."/>
            <person name="Ivanova N."/>
            <person name="Huntemann M."/>
            <person name="Mavromatis K."/>
            <person name="Ovchinikova G."/>
            <person name="Pati A."/>
            <person name="Tapia R."/>
            <person name="Han C."/>
            <person name="Goodwin L."/>
            <person name="Chen A."/>
            <person name="Palaniappan K."/>
            <person name="Land M."/>
            <person name="Hauser L."/>
            <person name="Ngatchou-Djao O.D."/>
            <person name="Rohde M."/>
            <person name="Pukall R."/>
            <person name="Spring S."/>
            <person name="Abt B."/>
            <person name="Goker M."/>
            <person name="Detter J.C."/>
            <person name="Woyke T."/>
            <person name="Bristow J."/>
            <person name="Markowitz V."/>
            <person name="Hugenholtz P."/>
            <person name="Eisen J.A."/>
            <person name="Kyrpides N.C."/>
            <person name="Klenk H.P."/>
            <person name="Lapidus A."/>
        </authorList>
    </citation>
    <scope>NUCLEOTIDE SEQUENCE [LARGE SCALE GENOMIC DNA]</scope>
    <source>
        <strain evidence="5">DSM 15567 / CIP 107919 / 50-1 BON</strain>
    </source>
</reference>
<dbReference type="OrthoDB" id="9759709at2"/>
<evidence type="ECO:0000256" key="2">
    <source>
        <dbReference type="ARBA" id="ARBA00022679"/>
    </source>
</evidence>
<evidence type="ECO:0000256" key="1">
    <source>
        <dbReference type="ARBA" id="ARBA00022676"/>
    </source>
</evidence>
<dbReference type="Gene3D" id="3.90.550.10">
    <property type="entry name" value="Spore Coat Polysaccharide Biosynthesis Protein SpsA, Chain A"/>
    <property type="match status" value="1"/>
</dbReference>
<gene>
    <name evidence="4" type="ordered locus">Mahau_1785</name>
</gene>
<dbReference type="InterPro" id="IPR007184">
    <property type="entry name" value="Mannoside_phosphorylase"/>
</dbReference>
<keyword evidence="2" id="KW-0808">Transferase</keyword>
<proteinExistence type="inferred from homology"/>
<evidence type="ECO:0000313" key="5">
    <source>
        <dbReference type="Proteomes" id="UP000008457"/>
    </source>
</evidence>
<dbReference type="STRING" id="697281.Mahau_1785"/>
<dbReference type="InterPro" id="IPR023296">
    <property type="entry name" value="Glyco_hydro_beta-prop_sf"/>
</dbReference>
<evidence type="ECO:0000256" key="3">
    <source>
        <dbReference type="ARBA" id="ARBA00024356"/>
    </source>
</evidence>
<dbReference type="PANTHER" id="PTHR34106:SF5">
    <property type="entry name" value="GLYCOSIDASE"/>
    <property type="match status" value="1"/>
</dbReference>
<dbReference type="RefSeq" id="WP_013781394.1">
    <property type="nucleotide sequence ID" value="NC_015520.1"/>
</dbReference>
<dbReference type="SUPFAM" id="SSF75005">
    <property type="entry name" value="Arabinanase/levansucrase/invertase"/>
    <property type="match status" value="1"/>
</dbReference>